<comment type="caution">
    <text evidence="1">The sequence shown here is derived from an EMBL/GenBank/DDBJ whole genome shotgun (WGS) entry which is preliminary data.</text>
</comment>
<dbReference type="Proteomes" id="UP000293089">
    <property type="component" value="Unassembled WGS sequence"/>
</dbReference>
<keyword evidence="2" id="KW-1185">Reference proteome</keyword>
<proteinExistence type="predicted"/>
<accession>A0ABY1WB63</accession>
<gene>
    <name evidence="1" type="ORF">EA658_13925</name>
</gene>
<organism evidence="1 2">
    <name type="scientific">Pseudoxanthomonas winnipegensis</name>
    <dbReference type="NCBI Taxonomy" id="2480810"/>
    <lineage>
        <taxon>Bacteria</taxon>
        <taxon>Pseudomonadati</taxon>
        <taxon>Pseudomonadota</taxon>
        <taxon>Gammaproteobacteria</taxon>
        <taxon>Lysobacterales</taxon>
        <taxon>Lysobacteraceae</taxon>
        <taxon>Pseudoxanthomonas</taxon>
    </lineage>
</organism>
<evidence type="ECO:0000313" key="2">
    <source>
        <dbReference type="Proteomes" id="UP000293089"/>
    </source>
</evidence>
<dbReference type="EMBL" id="SHME01000004">
    <property type="protein sequence ID" value="TAA18238.1"/>
    <property type="molecule type" value="Genomic_DNA"/>
</dbReference>
<evidence type="ECO:0000313" key="1">
    <source>
        <dbReference type="EMBL" id="TAA18238.1"/>
    </source>
</evidence>
<dbReference type="RefSeq" id="WP_130532657.1">
    <property type="nucleotide sequence ID" value="NZ_SHME01000004.1"/>
</dbReference>
<protein>
    <submittedName>
        <fullName evidence="1">Uncharacterized protein</fullName>
    </submittedName>
</protein>
<name>A0ABY1WB63_9GAMM</name>
<sequence>MTTTKQLIERLLAHAALHDEATPHDDEQRQFASDLREAARMVGDATDEGALATAYLAGVESERDKAAAPAPPAEASAPLPARQDAVERIASFLKDRDDSLTPDDANDVERAESARLILGMLSAFATSKDVRGWRLVNGVRVYTVQGAFAGHSREFVALDDFQAKATAPATVDAEVEFARLRHAANQCEGIGAAGIAMNIMEAVDKLSAAPAPVKMILHCPACHLQHIDAPDERTPDWKNEPHRSHLCHGCGHIWRPADVPTEGVAAIETRGKADSAAPAPGVGEATSAGYLCDLVARLSSPSLAGSWTCGLAAETLIWLMRCARLAPVLMHGKVNGVGHCWVECDGRYFDPTIAQFGDGLRTVGILPHPLANETEAAIAESVVDETAAFEAAAEKIPAPQADAELRKARDEGHDSAIRFVLGHLKLHGDVGGTVYEELLRASGREQIIRSAIEHDELDFIGLREYVLEYGSRKEKALVRAAIAAQVGEKSS</sequence>
<reference evidence="1 2" key="1">
    <citation type="submission" date="2019-02" db="EMBL/GenBank/DDBJ databases">
        <title>WGS of Pseudoxanthomonas species novum from clinical isolates.</title>
        <authorList>
            <person name="Bernier A.-M."/>
            <person name="Bernard K."/>
            <person name="Vachon A."/>
        </authorList>
    </citation>
    <scope>NUCLEOTIDE SEQUENCE [LARGE SCALE GENOMIC DNA]</scope>
    <source>
        <strain evidence="2">NML 170316</strain>
    </source>
</reference>